<organism evidence="4 5">
    <name type="scientific">Hominisplanchenecus faecis</name>
    <dbReference type="NCBI Taxonomy" id="2885351"/>
    <lineage>
        <taxon>Bacteria</taxon>
        <taxon>Bacillati</taxon>
        <taxon>Bacillota</taxon>
        <taxon>Clostridia</taxon>
        <taxon>Lachnospirales</taxon>
        <taxon>Lachnospiraceae</taxon>
        <taxon>Hominisplanchenecus</taxon>
    </lineage>
</organism>
<reference evidence="4 5" key="1">
    <citation type="submission" date="2021-10" db="EMBL/GenBank/DDBJ databases">
        <title>Anaerobic single-cell dispensing facilitates the cultivation of human gut bacteria.</title>
        <authorList>
            <person name="Afrizal A."/>
        </authorList>
    </citation>
    <scope>NUCLEOTIDE SEQUENCE [LARGE SCALE GENOMIC DNA]</scope>
    <source>
        <strain evidence="4 5">CLA-AA-H246</strain>
    </source>
</reference>
<dbReference type="RefSeq" id="WP_022119492.1">
    <property type="nucleotide sequence ID" value="NZ_JAJEQE010000044.1"/>
</dbReference>
<comment type="caution">
    <text evidence="4">The sequence shown here is derived from an EMBL/GenBank/DDBJ whole genome shotgun (WGS) entry which is preliminary data.</text>
</comment>
<evidence type="ECO:0000256" key="3">
    <source>
        <dbReference type="SAM" id="Phobius"/>
    </source>
</evidence>
<dbReference type="Proteomes" id="UP001299235">
    <property type="component" value="Unassembled WGS sequence"/>
</dbReference>
<keyword evidence="1 3" id="KW-0812">Transmembrane</keyword>
<dbReference type="PANTHER" id="PTHR37815:SF3">
    <property type="entry name" value="UPF0397 PROTEIN SPR0429"/>
    <property type="match status" value="1"/>
</dbReference>
<accession>A0ABS8EY41</accession>
<sequence>MNEKKSTNWTAKKLAINALAIALVCVSTMVIQIPIPLGYMHLGNCCILLVSVYFGNMTGMLAGGIGSCLADLLSGYTQWIIPTLIIKGIMGLVIAMIAYREGEEIRMMRLRTFLGAAAGIVIMIAGYTFAGCFLYGGMAAGFAQIPGLTTEGVIGLLLFYVIGFAFEKAKIPVFIKRLA</sequence>
<feature type="transmembrane region" description="Helical" evidence="3">
    <location>
        <begin position="14"/>
        <end position="35"/>
    </location>
</feature>
<dbReference type="PANTHER" id="PTHR37815">
    <property type="entry name" value="UPF0397 PROTEIN BC_2624-RELATED"/>
    <property type="match status" value="1"/>
</dbReference>
<feature type="transmembrane region" description="Helical" evidence="3">
    <location>
        <begin position="142"/>
        <end position="166"/>
    </location>
</feature>
<keyword evidence="2 3" id="KW-1133">Transmembrane helix</keyword>
<gene>
    <name evidence="4" type="ORF">LKD42_11370</name>
</gene>
<feature type="transmembrane region" description="Helical" evidence="3">
    <location>
        <begin position="112"/>
        <end position="136"/>
    </location>
</feature>
<protein>
    <submittedName>
        <fullName evidence="4">ECF transporter S component</fullName>
    </submittedName>
</protein>
<feature type="transmembrane region" description="Helical" evidence="3">
    <location>
        <begin position="79"/>
        <end position="100"/>
    </location>
</feature>
<dbReference type="EMBL" id="JAJEQE010000044">
    <property type="protein sequence ID" value="MCC2149844.1"/>
    <property type="molecule type" value="Genomic_DNA"/>
</dbReference>
<keyword evidence="5" id="KW-1185">Reference proteome</keyword>
<feature type="transmembrane region" description="Helical" evidence="3">
    <location>
        <begin position="47"/>
        <end position="73"/>
    </location>
</feature>
<evidence type="ECO:0000256" key="2">
    <source>
        <dbReference type="ARBA" id="ARBA00022989"/>
    </source>
</evidence>
<evidence type="ECO:0000313" key="5">
    <source>
        <dbReference type="Proteomes" id="UP001299235"/>
    </source>
</evidence>
<proteinExistence type="predicted"/>
<evidence type="ECO:0000256" key="1">
    <source>
        <dbReference type="ARBA" id="ARBA00022692"/>
    </source>
</evidence>
<dbReference type="InterPro" id="IPR009825">
    <property type="entry name" value="ECF_substrate-spec-like"/>
</dbReference>
<keyword evidence="3" id="KW-0472">Membrane</keyword>
<dbReference type="Pfam" id="PF07155">
    <property type="entry name" value="ECF-ribofla_trS"/>
    <property type="match status" value="1"/>
</dbReference>
<evidence type="ECO:0000313" key="4">
    <source>
        <dbReference type="EMBL" id="MCC2149844.1"/>
    </source>
</evidence>
<name>A0ABS8EY41_9FIRM</name>
<dbReference type="Gene3D" id="1.10.1760.20">
    <property type="match status" value="1"/>
</dbReference>